<name>A0A4Q8D0S3_9GAMM</name>
<dbReference type="Proteomes" id="UP000292298">
    <property type="component" value="Unassembled WGS sequence"/>
</dbReference>
<dbReference type="AlphaFoldDB" id="A0A4Q8D0S3"/>
<evidence type="ECO:0000313" key="4">
    <source>
        <dbReference type="Proteomes" id="UP000292298"/>
    </source>
</evidence>
<dbReference type="SUPFAM" id="SSF82657">
    <property type="entry name" value="BolA-like"/>
    <property type="match status" value="1"/>
</dbReference>
<feature type="region of interest" description="Disordered" evidence="2">
    <location>
        <begin position="28"/>
        <end position="47"/>
    </location>
</feature>
<dbReference type="InterPro" id="IPR036065">
    <property type="entry name" value="BolA-like_sf"/>
</dbReference>
<proteinExistence type="inferred from homology"/>
<dbReference type="OrthoDB" id="9801469at2"/>
<dbReference type="RefSeq" id="WP_130503119.1">
    <property type="nucleotide sequence ID" value="NZ_SHLI01000001.1"/>
</dbReference>
<organism evidence="3 4">
    <name type="scientific">Spiribacter vilamensis</name>
    <dbReference type="NCBI Taxonomy" id="531306"/>
    <lineage>
        <taxon>Bacteria</taxon>
        <taxon>Pseudomonadati</taxon>
        <taxon>Pseudomonadota</taxon>
        <taxon>Gammaproteobacteria</taxon>
        <taxon>Chromatiales</taxon>
        <taxon>Ectothiorhodospiraceae</taxon>
        <taxon>Spiribacter</taxon>
    </lineage>
</organism>
<evidence type="ECO:0000313" key="3">
    <source>
        <dbReference type="EMBL" id="RZU98837.1"/>
    </source>
</evidence>
<dbReference type="PANTHER" id="PTHR46230:SF3">
    <property type="entry name" value="SUFE-LIKE PROTEIN 1, CHLOROPLASTIC_MITOCHONDRIAL"/>
    <property type="match status" value="1"/>
</dbReference>
<sequence length="104" mass="11702">MTDIPRSERPAMIRERLHRALSIESLEVEDDSHRHAGHTGAQAGGGHYNLRIVSDDFAGQRRLQRHRQVYDAMGDAMRNDCIHALSIEALTPGEAQSQPHHQSE</sequence>
<dbReference type="Gene3D" id="3.30.300.90">
    <property type="entry name" value="BolA-like"/>
    <property type="match status" value="1"/>
</dbReference>
<gene>
    <name evidence="3" type="ORF">EV698_1099</name>
</gene>
<evidence type="ECO:0000256" key="2">
    <source>
        <dbReference type="SAM" id="MobiDB-lite"/>
    </source>
</evidence>
<dbReference type="InterPro" id="IPR002634">
    <property type="entry name" value="BolA"/>
</dbReference>
<reference evidence="3 4" key="1">
    <citation type="submission" date="2019-02" db="EMBL/GenBank/DDBJ databases">
        <title>Genomic Encyclopedia of Type Strains, Phase IV (KMG-IV): sequencing the most valuable type-strain genomes for metagenomic binning, comparative biology and taxonomic classification.</title>
        <authorList>
            <person name="Goeker M."/>
        </authorList>
    </citation>
    <scope>NUCLEOTIDE SEQUENCE [LARGE SCALE GENOMIC DNA]</scope>
    <source>
        <strain evidence="3 4">DSM 21056</strain>
    </source>
</reference>
<comment type="caution">
    <text evidence="3">The sequence shown here is derived from an EMBL/GenBank/DDBJ whole genome shotgun (WGS) entry which is preliminary data.</text>
</comment>
<keyword evidence="4" id="KW-1185">Reference proteome</keyword>
<accession>A0A4Q8D0S3</accession>
<protein>
    <submittedName>
        <fullName evidence="3">BolA protein family transcriptional regulator</fullName>
    </submittedName>
</protein>
<dbReference type="EMBL" id="SHLI01000001">
    <property type="protein sequence ID" value="RZU98837.1"/>
    <property type="molecule type" value="Genomic_DNA"/>
</dbReference>
<evidence type="ECO:0000256" key="1">
    <source>
        <dbReference type="RuleBase" id="RU003860"/>
    </source>
</evidence>
<dbReference type="PANTHER" id="PTHR46230">
    <property type="match status" value="1"/>
</dbReference>
<comment type="similarity">
    <text evidence="1">Belongs to the BolA/IbaG family.</text>
</comment>
<dbReference type="GO" id="GO:0016226">
    <property type="term" value="P:iron-sulfur cluster assembly"/>
    <property type="evidence" value="ECO:0007669"/>
    <property type="project" value="TreeGrafter"/>
</dbReference>
<dbReference type="Pfam" id="PF01722">
    <property type="entry name" value="BolA"/>
    <property type="match status" value="1"/>
</dbReference>
<dbReference type="PIRSF" id="PIRSF003113">
    <property type="entry name" value="BolA"/>
    <property type="match status" value="1"/>
</dbReference>